<protein>
    <submittedName>
        <fullName evidence="2">Cupin domain-containing protein</fullName>
    </submittedName>
</protein>
<feature type="domain" description="(S)-ureidoglycine aminohydrolase cupin" evidence="1">
    <location>
        <begin position="47"/>
        <end position="113"/>
    </location>
</feature>
<evidence type="ECO:0000259" key="1">
    <source>
        <dbReference type="Pfam" id="PF05899"/>
    </source>
</evidence>
<proteinExistence type="predicted"/>
<evidence type="ECO:0000313" key="3">
    <source>
        <dbReference type="Proteomes" id="UP001279642"/>
    </source>
</evidence>
<organism evidence="2 3">
    <name type="scientific">Dongia soli</name>
    <dbReference type="NCBI Taxonomy" id="600628"/>
    <lineage>
        <taxon>Bacteria</taxon>
        <taxon>Pseudomonadati</taxon>
        <taxon>Pseudomonadota</taxon>
        <taxon>Alphaproteobacteria</taxon>
        <taxon>Rhodospirillales</taxon>
        <taxon>Dongiaceae</taxon>
        <taxon>Dongia</taxon>
    </lineage>
</organism>
<dbReference type="SUPFAM" id="SSF51182">
    <property type="entry name" value="RmlC-like cupins"/>
    <property type="match status" value="1"/>
</dbReference>
<name>A0ABU5ELM0_9PROT</name>
<dbReference type="Pfam" id="PF05899">
    <property type="entry name" value="Cupin_3"/>
    <property type="match status" value="1"/>
</dbReference>
<keyword evidence="3" id="KW-1185">Reference proteome</keyword>
<dbReference type="InterPro" id="IPR008579">
    <property type="entry name" value="UGlyAH_Cupin_dom"/>
</dbReference>
<dbReference type="CDD" id="cd02227">
    <property type="entry name" value="cupin_TM1112-like"/>
    <property type="match status" value="1"/>
</dbReference>
<dbReference type="PANTHER" id="PTHR40943">
    <property type="entry name" value="CYTOPLASMIC PROTEIN-RELATED"/>
    <property type="match status" value="1"/>
</dbReference>
<dbReference type="InterPro" id="IPR011051">
    <property type="entry name" value="RmlC_Cupin_sf"/>
</dbReference>
<gene>
    <name evidence="2" type="ORF">SMD27_23700</name>
</gene>
<dbReference type="Proteomes" id="UP001279642">
    <property type="component" value="Unassembled WGS sequence"/>
</dbReference>
<dbReference type="EMBL" id="JAXCLW010000015">
    <property type="protein sequence ID" value="MDY0885861.1"/>
    <property type="molecule type" value="Genomic_DNA"/>
</dbReference>
<dbReference type="Gene3D" id="2.60.120.10">
    <property type="entry name" value="Jelly Rolls"/>
    <property type="match status" value="1"/>
</dbReference>
<evidence type="ECO:0000313" key="2">
    <source>
        <dbReference type="EMBL" id="MDY0885861.1"/>
    </source>
</evidence>
<accession>A0ABU5ELM0</accession>
<dbReference type="PANTHER" id="PTHR40943:SF1">
    <property type="entry name" value="CYTOPLASMIC PROTEIN"/>
    <property type="match status" value="1"/>
</dbReference>
<comment type="caution">
    <text evidence="2">The sequence shown here is derived from an EMBL/GenBank/DDBJ whole genome shotgun (WGS) entry which is preliminary data.</text>
</comment>
<dbReference type="InterPro" id="IPR014710">
    <property type="entry name" value="RmlC-like_jellyroll"/>
</dbReference>
<dbReference type="RefSeq" id="WP_320510932.1">
    <property type="nucleotide sequence ID" value="NZ_JAXCLW010000015.1"/>
</dbReference>
<reference evidence="2 3" key="1">
    <citation type="journal article" date="2016" name="Antonie Van Leeuwenhoek">
        <title>Dongia soli sp. nov., isolated from soil from Dokdo, Korea.</title>
        <authorList>
            <person name="Kim D.U."/>
            <person name="Lee H."/>
            <person name="Kim H."/>
            <person name="Kim S.G."/>
            <person name="Ka J.O."/>
        </authorList>
    </citation>
    <scope>NUCLEOTIDE SEQUENCE [LARGE SCALE GENOMIC DNA]</scope>
    <source>
        <strain evidence="2 3">D78</strain>
    </source>
</reference>
<sequence length="117" mass="12836">MIKIIQNAAGKSSDQLEDWGAVGKPIGDVVSKLRGVTATDTKGGEPDVGIWECTPGKWHRQITKAEFAHFLSGRCTFTAESGQHIEIKAGDSLYFPANSMGVWEIQETVRKVYIIID</sequence>